<proteinExistence type="predicted"/>
<dbReference type="RefSeq" id="WP_138154536.1">
    <property type="nucleotide sequence ID" value="NZ_FZMS01000095.1"/>
</dbReference>
<organism evidence="1 2">
    <name type="scientific">Helicobacter bilis</name>
    <dbReference type="NCBI Taxonomy" id="37372"/>
    <lineage>
        <taxon>Bacteria</taxon>
        <taxon>Pseudomonadati</taxon>
        <taxon>Campylobacterota</taxon>
        <taxon>Epsilonproteobacteria</taxon>
        <taxon>Campylobacterales</taxon>
        <taxon>Helicobacteraceae</taxon>
        <taxon>Helicobacter</taxon>
    </lineage>
</organism>
<evidence type="ECO:0000313" key="1">
    <source>
        <dbReference type="EMBL" id="TLE12188.1"/>
    </source>
</evidence>
<gene>
    <name evidence="1" type="ORF">LS79_000265</name>
</gene>
<comment type="caution">
    <text evidence="1">The sequence shown here is derived from an EMBL/GenBank/DDBJ whole genome shotgun (WGS) entry which is preliminary data.</text>
</comment>
<dbReference type="Proteomes" id="UP000029857">
    <property type="component" value="Unassembled WGS sequence"/>
</dbReference>
<evidence type="ECO:0000313" key="2">
    <source>
        <dbReference type="Proteomes" id="UP000029857"/>
    </source>
</evidence>
<sequence length="68" mass="7860">MCYHCIVFVCALQDSSSCLRDCKQSSKDYKGSILLDTHTNEILITLTRHDKHSRFSTFMGECRAWEAK</sequence>
<name>A0A4U8UBC2_9HELI</name>
<reference evidence="1 2" key="1">
    <citation type="journal article" date="2014" name="Genome Announc.">
        <title>Draft genome sequences of eight enterohepatic helicobacter species isolated from both laboratory and wild rodents.</title>
        <authorList>
            <person name="Sheh A."/>
            <person name="Shen Z."/>
            <person name="Fox J.G."/>
        </authorList>
    </citation>
    <scope>NUCLEOTIDE SEQUENCE [LARGE SCALE GENOMIC DNA]</scope>
    <source>
        <strain evidence="1 2">ATCC 49320</strain>
    </source>
</reference>
<dbReference type="AlphaFoldDB" id="A0A4U8UBC2"/>
<protein>
    <submittedName>
        <fullName evidence="1">Uncharacterized protein</fullName>
    </submittedName>
</protein>
<accession>A0A4U8UBC2</accession>
<dbReference type="EMBL" id="JRPJ02000001">
    <property type="protein sequence ID" value="TLE12188.1"/>
    <property type="molecule type" value="Genomic_DNA"/>
</dbReference>